<reference evidence="1" key="1">
    <citation type="journal article" date="2023" name="Insect Mol. Biol.">
        <title>Genome sequencing provides insights into the evolution of gene families encoding plant cell wall-degrading enzymes in longhorned beetles.</title>
        <authorList>
            <person name="Shin N.R."/>
            <person name="Okamura Y."/>
            <person name="Kirsch R."/>
            <person name="Pauchet Y."/>
        </authorList>
    </citation>
    <scope>NUCLEOTIDE SEQUENCE</scope>
    <source>
        <strain evidence="1">RBIC_L_NR</strain>
    </source>
</reference>
<proteinExistence type="predicted"/>
<gene>
    <name evidence="1" type="ORF">NQ314_009002</name>
</gene>
<dbReference type="AlphaFoldDB" id="A0AAV8Y6X4"/>
<dbReference type="EMBL" id="JANEYF010002472">
    <property type="protein sequence ID" value="KAJ8946006.1"/>
    <property type="molecule type" value="Genomic_DNA"/>
</dbReference>
<evidence type="ECO:0000313" key="1">
    <source>
        <dbReference type="EMBL" id="KAJ8946006.1"/>
    </source>
</evidence>
<name>A0AAV8Y6X4_9CUCU</name>
<accession>A0AAV8Y6X4</accession>
<evidence type="ECO:0000313" key="2">
    <source>
        <dbReference type="Proteomes" id="UP001162156"/>
    </source>
</evidence>
<keyword evidence="2" id="KW-1185">Reference proteome</keyword>
<organism evidence="1 2">
    <name type="scientific">Rhamnusium bicolor</name>
    <dbReference type="NCBI Taxonomy" id="1586634"/>
    <lineage>
        <taxon>Eukaryota</taxon>
        <taxon>Metazoa</taxon>
        <taxon>Ecdysozoa</taxon>
        <taxon>Arthropoda</taxon>
        <taxon>Hexapoda</taxon>
        <taxon>Insecta</taxon>
        <taxon>Pterygota</taxon>
        <taxon>Neoptera</taxon>
        <taxon>Endopterygota</taxon>
        <taxon>Coleoptera</taxon>
        <taxon>Polyphaga</taxon>
        <taxon>Cucujiformia</taxon>
        <taxon>Chrysomeloidea</taxon>
        <taxon>Cerambycidae</taxon>
        <taxon>Lepturinae</taxon>
        <taxon>Rhagiini</taxon>
        <taxon>Rhamnusium</taxon>
    </lineage>
</organism>
<dbReference type="Proteomes" id="UP001162156">
    <property type="component" value="Unassembled WGS sequence"/>
</dbReference>
<comment type="caution">
    <text evidence="1">The sequence shown here is derived from an EMBL/GenBank/DDBJ whole genome shotgun (WGS) entry which is preliminary data.</text>
</comment>
<sequence length="79" mass="9335">MENQPEKNAVDYVQLKRLDGLCELKCTITLEHRITKKVYLCQVLINELEERVESCKCEDCAIAEGMYFNYFLNFIGIYF</sequence>
<protein>
    <submittedName>
        <fullName evidence="1">Uncharacterized protein</fullName>
    </submittedName>
</protein>